<feature type="compositionally biased region" description="Polar residues" evidence="10">
    <location>
        <begin position="712"/>
        <end position="724"/>
    </location>
</feature>
<dbReference type="GO" id="GO:0006508">
    <property type="term" value="P:proteolysis"/>
    <property type="evidence" value="ECO:0007669"/>
    <property type="project" value="UniProtKB-KW"/>
</dbReference>
<evidence type="ECO:0000256" key="7">
    <source>
        <dbReference type="ARBA" id="ARBA00023125"/>
    </source>
</evidence>
<dbReference type="PANTHER" id="PTHR37984:SF5">
    <property type="entry name" value="PROTEIN NYNRIN-LIKE"/>
    <property type="match status" value="1"/>
</dbReference>
<evidence type="ECO:0000313" key="13">
    <source>
        <dbReference type="Proteomes" id="UP000054107"/>
    </source>
</evidence>
<feature type="domain" description="CCHC-type" evidence="11">
    <location>
        <begin position="690"/>
        <end position="704"/>
    </location>
</feature>
<dbReference type="InterPro" id="IPR041577">
    <property type="entry name" value="RT_RNaseH_2"/>
</dbReference>
<dbReference type="GO" id="GO:0008270">
    <property type="term" value="F:zinc ion binding"/>
    <property type="evidence" value="ECO:0007669"/>
    <property type="project" value="UniProtKB-KW"/>
</dbReference>
<feature type="compositionally biased region" description="Low complexity" evidence="10">
    <location>
        <begin position="270"/>
        <end position="279"/>
    </location>
</feature>
<gene>
    <name evidence="12" type="primary">PARPA_11333.1 scaffold 43675</name>
</gene>
<evidence type="ECO:0000256" key="4">
    <source>
        <dbReference type="ARBA" id="ARBA00022722"/>
    </source>
</evidence>
<dbReference type="InterPro" id="IPR043502">
    <property type="entry name" value="DNA/RNA_pol_sf"/>
</dbReference>
<name>A0A0B7NPZ6_9FUNG</name>
<keyword evidence="13" id="KW-1185">Reference proteome</keyword>
<evidence type="ECO:0000256" key="3">
    <source>
        <dbReference type="ARBA" id="ARBA00022695"/>
    </source>
</evidence>
<dbReference type="GO" id="GO:0004190">
    <property type="term" value="F:aspartic-type endopeptidase activity"/>
    <property type="evidence" value="ECO:0007669"/>
    <property type="project" value="UniProtKB-KW"/>
</dbReference>
<keyword evidence="9" id="KW-0863">Zinc-finger</keyword>
<feature type="region of interest" description="Disordered" evidence="10">
    <location>
        <begin position="709"/>
        <end position="736"/>
    </location>
</feature>
<evidence type="ECO:0000256" key="1">
    <source>
        <dbReference type="ARBA" id="ARBA00022670"/>
    </source>
</evidence>
<dbReference type="EMBL" id="LN733543">
    <property type="protein sequence ID" value="CEP17044.1"/>
    <property type="molecule type" value="Genomic_DNA"/>
</dbReference>
<dbReference type="STRING" id="35722.A0A0B7NPZ6"/>
<keyword evidence="7" id="KW-0238">DNA-binding</keyword>
<dbReference type="GO" id="GO:0004519">
    <property type="term" value="F:endonuclease activity"/>
    <property type="evidence" value="ECO:0007669"/>
    <property type="project" value="UniProtKB-KW"/>
</dbReference>
<proteinExistence type="predicted"/>
<dbReference type="GO" id="GO:0016779">
    <property type="term" value="F:nucleotidyltransferase activity"/>
    <property type="evidence" value="ECO:0007669"/>
    <property type="project" value="UniProtKB-KW"/>
</dbReference>
<keyword evidence="2" id="KW-0808">Transferase</keyword>
<dbReference type="Pfam" id="PF00078">
    <property type="entry name" value="RVT_1"/>
    <property type="match status" value="1"/>
</dbReference>
<keyword evidence="6" id="KW-0255">Endonuclease</keyword>
<evidence type="ECO:0000256" key="9">
    <source>
        <dbReference type="PROSITE-ProRule" id="PRU00047"/>
    </source>
</evidence>
<dbReference type="OrthoDB" id="2204392at2759"/>
<keyword evidence="4" id="KW-0540">Nuclease</keyword>
<dbReference type="SMART" id="SM00343">
    <property type="entry name" value="ZnF_C2HC"/>
    <property type="match status" value="1"/>
</dbReference>
<feature type="region of interest" description="Disordered" evidence="10">
    <location>
        <begin position="263"/>
        <end position="287"/>
    </location>
</feature>
<sequence length="1324" mass="149914">MTTYELTTSIRIWLKQYEQQARIYGIISMDNCATHLTRYMPLVIQQWIPTLDPSIVSSWSLLKEALITRFGIPEEDNRLLLKEIKACKPQANESVQPHAAKWEHLLSLITTEYTEKTKITYFIQSLNHRDTKLTLTSLVFLMMSIDSLSQVINHATELEVQAKLLDEPETVTLQNSGSDPMDLDYMPSQQQYNKKLAYNNSQPKQLRVYDKHGNAICDVCSEESILPLITTRRMCYRISNITLGGEANMVITENNRGRSASRYAPGNLGIQGEQGEQGISSGGEGEEMSVSQAPDLFDLCGTPMTDVENASQHDGESVREMVLASKDQYDGFVRYFGGQRQELIKETHKKAAQFQIVARSLEFVDPVSRFLLQQLIDEIQAAVEADAARVQDLDNRVEATRMEITNTLTGILHAGPKGNMNDLVREFNWLTLEVCQDFGLPMDYQYMILDTYNSTSVTRSAAGEATVQVEPQEVADNLYLRNRIAILEAHPIDMDRRRLHRFTTFKHGTPYKAEQWLTHFDTLADYLGFSPDKRAQELTVVLQGRSLKWYTGLDPSTKKDWSLVQKSFLNLHAYGSDPALLAFDELETYSQGDKSMAAEFGPEITELLKRAQVYSPGIQLEYLKRALNTQLEQAVIYRGADTLGIASEIERSLKRAKQPRYQGKGSGGNNYGDKSNSGKGKTDNPHKNKKCHSCGKTGHIKRNCWSKKDQKQNNQELQDPQVSKVQDADTDPGVEEDVDDNFAHIMAVNNNHAVKDQDQVYTRSGDRFKLKILVDPAQVQQDVLVDTNSIVSTISRATVNRLKLEEFACQQQVINYGNTITQEATTSKAILNFTFNSDDSSRVFLLIVPSRNEEVILGNNWLQKEDILLQAKDKKVYKNKIQASNNADLVVDERLSQFPSPAENEAIAKECSPVVLIKKPDGSFRFCVDYYRNLNKVTVKDKFPLSLISDLLEQLQGYSIFTTCDLKSGFWKLPLNKDDGSAKKTAFQANDSLINPKICQWFSKEVKFLGFLVSGEGIRSNPEKVKVVKDWKAPVNKKGLLRFLGFAVFYHRFINSLSSKAKPLYALLKKDVDYIWDSKAKQAFDLIKQELISLPTLAYPNPQLPYDLHWDASDVVLGACVVQMGRPIAFASKTLNSAESNYNTTEKECLAIVWALKQFHPYLYGSKFTIYTDHASLKSILGADLAIQYMLRDGVRKPHVWHNDLVCYEGEGRAVPFVPVGLIEQQVLLQVHSKNTAGHFGVDKTYTKARENWLVAKHGCRHLKQGDDLRRLQRFKVRNDSTRPPMKPITPKHVGEIWATDIATLPESHTGERYLLVLMEYLSK</sequence>
<dbReference type="Gene3D" id="4.10.60.10">
    <property type="entry name" value="Zinc finger, CCHC-type"/>
    <property type="match status" value="1"/>
</dbReference>
<evidence type="ECO:0000256" key="6">
    <source>
        <dbReference type="ARBA" id="ARBA00022759"/>
    </source>
</evidence>
<dbReference type="Proteomes" id="UP000054107">
    <property type="component" value="Unassembled WGS sequence"/>
</dbReference>
<dbReference type="FunFam" id="3.10.20.370:FF:000001">
    <property type="entry name" value="Retrovirus-related Pol polyprotein from transposon 17.6-like protein"/>
    <property type="match status" value="1"/>
</dbReference>
<evidence type="ECO:0000256" key="2">
    <source>
        <dbReference type="ARBA" id="ARBA00022679"/>
    </source>
</evidence>
<dbReference type="InterPro" id="IPR050951">
    <property type="entry name" value="Retrovirus_Pol_polyprotein"/>
</dbReference>
<accession>A0A0B7NPZ6</accession>
<dbReference type="InterPro" id="IPR021109">
    <property type="entry name" value="Peptidase_aspartic_dom_sf"/>
</dbReference>
<organism evidence="12 13">
    <name type="scientific">Parasitella parasitica</name>
    <dbReference type="NCBI Taxonomy" id="35722"/>
    <lineage>
        <taxon>Eukaryota</taxon>
        <taxon>Fungi</taxon>
        <taxon>Fungi incertae sedis</taxon>
        <taxon>Mucoromycota</taxon>
        <taxon>Mucoromycotina</taxon>
        <taxon>Mucoromycetes</taxon>
        <taxon>Mucorales</taxon>
        <taxon>Mucorineae</taxon>
        <taxon>Mucoraceae</taxon>
        <taxon>Parasitella</taxon>
    </lineage>
</organism>
<dbReference type="FunFam" id="3.30.70.270:FF:000020">
    <property type="entry name" value="Transposon Tf2-6 polyprotein-like Protein"/>
    <property type="match status" value="1"/>
</dbReference>
<dbReference type="PANTHER" id="PTHR37984">
    <property type="entry name" value="PROTEIN CBG26694"/>
    <property type="match status" value="1"/>
</dbReference>
<reference evidence="12 13" key="1">
    <citation type="submission" date="2014-09" db="EMBL/GenBank/DDBJ databases">
        <authorList>
            <person name="Ellenberger Sabrina"/>
        </authorList>
    </citation>
    <scope>NUCLEOTIDE SEQUENCE [LARGE SCALE GENOMIC DNA]</scope>
    <source>
        <strain evidence="12 13">CBS 412.66</strain>
    </source>
</reference>
<keyword evidence="3" id="KW-0548">Nucleotidyltransferase</keyword>
<evidence type="ECO:0000256" key="10">
    <source>
        <dbReference type="SAM" id="MobiDB-lite"/>
    </source>
</evidence>
<protein>
    <recommendedName>
        <fullName evidence="11">CCHC-type domain-containing protein</fullName>
    </recommendedName>
</protein>
<keyword evidence="8" id="KW-0511">Multifunctional enzyme</keyword>
<keyword evidence="9" id="KW-0862">Zinc</keyword>
<evidence type="ECO:0000256" key="8">
    <source>
        <dbReference type="ARBA" id="ARBA00023268"/>
    </source>
</evidence>
<dbReference type="Gene3D" id="2.40.70.10">
    <property type="entry name" value="Acid Proteases"/>
    <property type="match status" value="1"/>
</dbReference>
<dbReference type="Gene3D" id="3.10.10.10">
    <property type="entry name" value="HIV Type 1 Reverse Transcriptase, subunit A, domain 1"/>
    <property type="match status" value="1"/>
</dbReference>
<dbReference type="InterPro" id="IPR036875">
    <property type="entry name" value="Znf_CCHC_sf"/>
</dbReference>
<dbReference type="InterPro" id="IPR000477">
    <property type="entry name" value="RT_dom"/>
</dbReference>
<evidence type="ECO:0000256" key="5">
    <source>
        <dbReference type="ARBA" id="ARBA00022750"/>
    </source>
</evidence>
<dbReference type="CDD" id="cd09274">
    <property type="entry name" value="RNase_HI_RT_Ty3"/>
    <property type="match status" value="1"/>
</dbReference>
<keyword evidence="5" id="KW-0064">Aspartyl protease</keyword>
<keyword evidence="6" id="KW-0378">Hydrolase</keyword>
<dbReference type="PROSITE" id="PS50158">
    <property type="entry name" value="ZF_CCHC"/>
    <property type="match status" value="1"/>
</dbReference>
<dbReference type="GO" id="GO:0003677">
    <property type="term" value="F:DNA binding"/>
    <property type="evidence" value="ECO:0007669"/>
    <property type="project" value="UniProtKB-KW"/>
</dbReference>
<keyword evidence="1" id="KW-0645">Protease</keyword>
<dbReference type="InterPro" id="IPR001878">
    <property type="entry name" value="Znf_CCHC"/>
</dbReference>
<dbReference type="Pfam" id="PF17919">
    <property type="entry name" value="RT_RNaseH_2"/>
    <property type="match status" value="1"/>
</dbReference>
<evidence type="ECO:0000259" key="11">
    <source>
        <dbReference type="PROSITE" id="PS50158"/>
    </source>
</evidence>
<dbReference type="SUPFAM" id="SSF56672">
    <property type="entry name" value="DNA/RNA polymerases"/>
    <property type="match status" value="1"/>
</dbReference>
<keyword evidence="9" id="KW-0479">Metal-binding</keyword>
<dbReference type="Gene3D" id="3.10.20.370">
    <property type="match status" value="1"/>
</dbReference>
<dbReference type="SUPFAM" id="SSF57756">
    <property type="entry name" value="Retrovirus zinc finger-like domains"/>
    <property type="match status" value="1"/>
</dbReference>
<dbReference type="InterPro" id="IPR043128">
    <property type="entry name" value="Rev_trsase/Diguanyl_cyclase"/>
</dbReference>
<dbReference type="Gene3D" id="3.30.70.270">
    <property type="match status" value="2"/>
</dbReference>
<evidence type="ECO:0000313" key="12">
    <source>
        <dbReference type="EMBL" id="CEP17044.1"/>
    </source>
</evidence>
<dbReference type="CDD" id="cd01647">
    <property type="entry name" value="RT_LTR"/>
    <property type="match status" value="1"/>
</dbReference>
<feature type="region of interest" description="Disordered" evidence="10">
    <location>
        <begin position="653"/>
        <end position="694"/>
    </location>
</feature>